<protein>
    <submittedName>
        <fullName evidence="2">BgtTE-56074</fullName>
    </submittedName>
</protein>
<accession>A0A9X9MJQ1</accession>
<evidence type="ECO:0000313" key="3">
    <source>
        <dbReference type="Proteomes" id="UP000324639"/>
    </source>
</evidence>
<name>A0A9X9MJQ1_BLUGR</name>
<feature type="signal peptide" evidence="1">
    <location>
        <begin position="1"/>
        <end position="20"/>
    </location>
</feature>
<proteinExistence type="predicted"/>
<dbReference type="Proteomes" id="UP000324639">
    <property type="component" value="Chromosome Bgt_-07"/>
</dbReference>
<evidence type="ECO:0000313" key="2">
    <source>
        <dbReference type="EMBL" id="VDB89714.1"/>
    </source>
</evidence>
<feature type="chain" id="PRO_5040929570" evidence="1">
    <location>
        <begin position="21"/>
        <end position="85"/>
    </location>
</feature>
<keyword evidence="1" id="KW-0732">Signal</keyword>
<reference evidence="2 3" key="1">
    <citation type="submission" date="2018-08" db="EMBL/GenBank/DDBJ databases">
        <authorList>
            <person name="Muller C M."/>
        </authorList>
    </citation>
    <scope>NUCLEOTIDE SEQUENCE [LARGE SCALE GENOMIC DNA]</scope>
</reference>
<dbReference type="AlphaFoldDB" id="A0A9X9MJQ1"/>
<organism evidence="2 3">
    <name type="scientific">Blumeria graminis f. sp. tritici</name>
    <dbReference type="NCBI Taxonomy" id="62690"/>
    <lineage>
        <taxon>Eukaryota</taxon>
        <taxon>Fungi</taxon>
        <taxon>Dikarya</taxon>
        <taxon>Ascomycota</taxon>
        <taxon>Pezizomycotina</taxon>
        <taxon>Leotiomycetes</taxon>
        <taxon>Erysiphales</taxon>
        <taxon>Erysiphaceae</taxon>
        <taxon>Blumeria</taxon>
    </lineage>
</organism>
<dbReference type="EMBL" id="LR026990">
    <property type="protein sequence ID" value="VDB89714.1"/>
    <property type="molecule type" value="Genomic_DNA"/>
</dbReference>
<keyword evidence="3" id="KW-1185">Reference proteome</keyword>
<sequence>MVRWYIFLAGLPSRVWIAWTHIPLETVDRWFKSGKTQPRFSRRWYAWMTKACLDNQRFLNSLWWVLTEEGRLSVLTNIPHSGICK</sequence>
<evidence type="ECO:0000256" key="1">
    <source>
        <dbReference type="SAM" id="SignalP"/>
    </source>
</evidence>
<gene>
    <name evidence="2" type="ORF">BGT96224V316_LOCUS5493</name>
</gene>